<sequence>MGSSESTQNDMKNKEDSDSYAKAAKVAGAVAAGVGVLAGAVALLSTVGSEQPGAIADKKTMKAPGRQGTRMYRDDFTKDTKGYFHQLHRDDTNKRIN</sequence>
<name>A0A8T1QBG3_CARIL</name>
<protein>
    <submittedName>
        <fullName evidence="2">Uncharacterized protein</fullName>
    </submittedName>
</protein>
<organism evidence="2 3">
    <name type="scientific">Carya illinoinensis</name>
    <name type="common">Pecan</name>
    <dbReference type="NCBI Taxonomy" id="32201"/>
    <lineage>
        <taxon>Eukaryota</taxon>
        <taxon>Viridiplantae</taxon>
        <taxon>Streptophyta</taxon>
        <taxon>Embryophyta</taxon>
        <taxon>Tracheophyta</taxon>
        <taxon>Spermatophyta</taxon>
        <taxon>Magnoliopsida</taxon>
        <taxon>eudicotyledons</taxon>
        <taxon>Gunneridae</taxon>
        <taxon>Pentapetalae</taxon>
        <taxon>rosids</taxon>
        <taxon>fabids</taxon>
        <taxon>Fagales</taxon>
        <taxon>Juglandaceae</taxon>
        <taxon>Carya</taxon>
    </lineage>
</organism>
<accession>A0A8T1QBG3</accession>
<dbReference type="PANTHER" id="PTHR33333">
    <property type="entry name" value="ERYTHROCYTE MEMBRANE PROTEIN 1-LIKE"/>
    <property type="match status" value="1"/>
</dbReference>
<reference evidence="2" key="1">
    <citation type="submission" date="2020-12" db="EMBL/GenBank/DDBJ databases">
        <title>WGS assembly of Carya illinoinensis cv. Pawnee.</title>
        <authorList>
            <person name="Platts A."/>
            <person name="Shu S."/>
            <person name="Wright S."/>
            <person name="Barry K."/>
            <person name="Edger P."/>
            <person name="Pires J.C."/>
            <person name="Schmutz J."/>
        </authorList>
    </citation>
    <scope>NUCLEOTIDE SEQUENCE</scope>
    <source>
        <tissue evidence="2">Leaf</tissue>
    </source>
</reference>
<evidence type="ECO:0000256" key="1">
    <source>
        <dbReference type="SAM" id="MobiDB-lite"/>
    </source>
</evidence>
<dbReference type="PANTHER" id="PTHR33333:SF32">
    <property type="entry name" value="PSAD1"/>
    <property type="match status" value="1"/>
</dbReference>
<feature type="region of interest" description="Disordered" evidence="1">
    <location>
        <begin position="1"/>
        <end position="22"/>
    </location>
</feature>
<proteinExistence type="predicted"/>
<evidence type="ECO:0000313" key="2">
    <source>
        <dbReference type="EMBL" id="KAG6651850.1"/>
    </source>
</evidence>
<dbReference type="EMBL" id="CM031814">
    <property type="protein sequence ID" value="KAG6651850.1"/>
    <property type="molecule type" value="Genomic_DNA"/>
</dbReference>
<dbReference type="AlphaFoldDB" id="A0A8T1QBG3"/>
<feature type="region of interest" description="Disordered" evidence="1">
    <location>
        <begin position="55"/>
        <end position="77"/>
    </location>
</feature>
<gene>
    <name evidence="2" type="ORF">CIPAW_06G141700</name>
</gene>
<dbReference type="InterPro" id="IPR039926">
    <property type="entry name" value="Egg_app_1"/>
</dbReference>
<comment type="caution">
    <text evidence="2">The sequence shown here is derived from an EMBL/GenBank/DDBJ whole genome shotgun (WGS) entry which is preliminary data.</text>
</comment>
<keyword evidence="3" id="KW-1185">Reference proteome</keyword>
<dbReference type="Proteomes" id="UP000811609">
    <property type="component" value="Chromosome 6"/>
</dbReference>
<evidence type="ECO:0000313" key="3">
    <source>
        <dbReference type="Proteomes" id="UP000811609"/>
    </source>
</evidence>
<feature type="compositionally biased region" description="Polar residues" evidence="1">
    <location>
        <begin position="1"/>
        <end position="10"/>
    </location>
</feature>